<accession>A0ABV6C2K4</accession>
<organism evidence="2 3">
    <name type="scientific">Aciditerrimonas ferrireducens</name>
    <dbReference type="NCBI Taxonomy" id="667306"/>
    <lineage>
        <taxon>Bacteria</taxon>
        <taxon>Bacillati</taxon>
        <taxon>Actinomycetota</taxon>
        <taxon>Acidimicrobiia</taxon>
        <taxon>Acidimicrobiales</taxon>
        <taxon>Acidimicrobiaceae</taxon>
        <taxon>Aciditerrimonas</taxon>
    </lineage>
</organism>
<protein>
    <submittedName>
        <fullName evidence="2">Uncharacterized protein</fullName>
    </submittedName>
</protein>
<feature type="transmembrane region" description="Helical" evidence="1">
    <location>
        <begin position="47"/>
        <end position="68"/>
    </location>
</feature>
<feature type="transmembrane region" description="Helical" evidence="1">
    <location>
        <begin position="21"/>
        <end position="41"/>
    </location>
</feature>
<sequence length="87" mass="8949">MGQDPRSTSDQATRRRSALTYGVLVAAFFGCCLVPLLAGLVESGNPAVLGLLGALVGLAGGLGGRRVVVRRRQKRSAVSPLGSETRG</sequence>
<evidence type="ECO:0000313" key="3">
    <source>
        <dbReference type="Proteomes" id="UP001589788"/>
    </source>
</evidence>
<keyword evidence="1" id="KW-0472">Membrane</keyword>
<dbReference type="RefSeq" id="WP_377788809.1">
    <property type="nucleotide sequence ID" value="NZ_JBHLYQ010000036.1"/>
</dbReference>
<comment type="caution">
    <text evidence="2">The sequence shown here is derived from an EMBL/GenBank/DDBJ whole genome shotgun (WGS) entry which is preliminary data.</text>
</comment>
<evidence type="ECO:0000313" key="2">
    <source>
        <dbReference type="EMBL" id="MFC0081538.1"/>
    </source>
</evidence>
<reference evidence="2 3" key="1">
    <citation type="submission" date="2024-09" db="EMBL/GenBank/DDBJ databases">
        <authorList>
            <person name="Sun Q."/>
            <person name="Mori K."/>
        </authorList>
    </citation>
    <scope>NUCLEOTIDE SEQUENCE [LARGE SCALE GENOMIC DNA]</scope>
    <source>
        <strain evidence="2 3">JCM 15389</strain>
    </source>
</reference>
<keyword evidence="1" id="KW-0812">Transmembrane</keyword>
<dbReference type="Proteomes" id="UP001589788">
    <property type="component" value="Unassembled WGS sequence"/>
</dbReference>
<dbReference type="EMBL" id="JBHLYQ010000036">
    <property type="protein sequence ID" value="MFC0081538.1"/>
    <property type="molecule type" value="Genomic_DNA"/>
</dbReference>
<dbReference type="PROSITE" id="PS51257">
    <property type="entry name" value="PROKAR_LIPOPROTEIN"/>
    <property type="match status" value="1"/>
</dbReference>
<proteinExistence type="predicted"/>
<keyword evidence="3" id="KW-1185">Reference proteome</keyword>
<evidence type="ECO:0000256" key="1">
    <source>
        <dbReference type="SAM" id="Phobius"/>
    </source>
</evidence>
<name>A0ABV6C2K4_9ACTN</name>
<keyword evidence="1" id="KW-1133">Transmembrane helix</keyword>
<gene>
    <name evidence="2" type="ORF">ACFFRE_05170</name>
</gene>